<name>A0A7V4DG29_9BACT</name>
<evidence type="ECO:0000256" key="3">
    <source>
        <dbReference type="ARBA" id="ARBA00022741"/>
    </source>
</evidence>
<evidence type="ECO:0000313" key="8">
    <source>
        <dbReference type="EMBL" id="HGI74299.1"/>
    </source>
</evidence>
<evidence type="ECO:0000256" key="5">
    <source>
        <dbReference type="ARBA" id="ARBA00022840"/>
    </source>
</evidence>
<comment type="catalytic activity">
    <reaction evidence="6">
        <text>acetate + ATP = acetyl phosphate + ADP</text>
        <dbReference type="Rhea" id="RHEA:11352"/>
        <dbReference type="ChEBI" id="CHEBI:22191"/>
        <dbReference type="ChEBI" id="CHEBI:30089"/>
        <dbReference type="ChEBI" id="CHEBI:30616"/>
        <dbReference type="ChEBI" id="CHEBI:456216"/>
        <dbReference type="EC" id="2.7.2.1"/>
    </reaction>
</comment>
<dbReference type="Gene3D" id="3.30.420.40">
    <property type="match status" value="2"/>
</dbReference>
<dbReference type="PANTHER" id="PTHR21060:SF20">
    <property type="entry name" value="BUTYRATE KINASE 1-RELATED"/>
    <property type="match status" value="1"/>
</dbReference>
<dbReference type="GO" id="GO:0006083">
    <property type="term" value="P:acetate metabolic process"/>
    <property type="evidence" value="ECO:0007669"/>
    <property type="project" value="TreeGrafter"/>
</dbReference>
<keyword evidence="4 6" id="KW-0418">Kinase</keyword>
<keyword evidence="6" id="KW-0963">Cytoplasm</keyword>
<keyword evidence="6" id="KW-0460">Magnesium</keyword>
<evidence type="ECO:0000256" key="6">
    <source>
        <dbReference type="HAMAP-Rule" id="MF_00020"/>
    </source>
</evidence>
<dbReference type="NCBIfam" id="TIGR00016">
    <property type="entry name" value="ackA"/>
    <property type="match status" value="1"/>
</dbReference>
<comment type="function">
    <text evidence="6">Catalyzes the formation of acetyl phosphate from acetate and ATP. Can also catalyze the reverse reaction.</text>
</comment>
<feature type="binding site" evidence="6">
    <location>
        <begin position="203"/>
        <end position="207"/>
    </location>
    <ligand>
        <name>ATP</name>
        <dbReference type="ChEBI" id="CHEBI:30616"/>
    </ligand>
</feature>
<evidence type="ECO:0000256" key="1">
    <source>
        <dbReference type="ARBA" id="ARBA00008748"/>
    </source>
</evidence>
<feature type="binding site" evidence="6">
    <location>
        <position position="14"/>
    </location>
    <ligand>
        <name>ATP</name>
        <dbReference type="ChEBI" id="CHEBI:30616"/>
    </ligand>
</feature>
<keyword evidence="6" id="KW-0479">Metal-binding</keyword>
<gene>
    <name evidence="6" type="primary">ackA</name>
    <name evidence="8" type="ORF">ENU96_01250</name>
</gene>
<comment type="subunit">
    <text evidence="6">Homodimer.</text>
</comment>
<dbReference type="PIRSF" id="PIRSF000722">
    <property type="entry name" value="Acetate_prop_kin"/>
    <property type="match status" value="1"/>
</dbReference>
<comment type="pathway">
    <text evidence="6">Metabolic intermediate biosynthesis; acetyl-CoA biosynthesis; acetyl-CoA from acetate: step 1/2.</text>
</comment>
<comment type="subcellular location">
    <subcellularLocation>
        <location evidence="6">Cytoplasm</location>
    </subcellularLocation>
</comment>
<feature type="binding site" evidence="6">
    <location>
        <position position="379"/>
    </location>
    <ligand>
        <name>Mg(2+)</name>
        <dbReference type="ChEBI" id="CHEBI:18420"/>
    </ligand>
</feature>
<dbReference type="EMBL" id="DTEN01000053">
    <property type="protein sequence ID" value="HGI74299.1"/>
    <property type="molecule type" value="Genomic_DNA"/>
</dbReference>
<comment type="cofactor">
    <cofactor evidence="6">
        <name>Mg(2+)</name>
        <dbReference type="ChEBI" id="CHEBI:18420"/>
    </cofactor>
    <cofactor evidence="6">
        <name>Mn(2+)</name>
        <dbReference type="ChEBI" id="CHEBI:29035"/>
    </cofactor>
    <text evidence="6">Mg(2+). Can also accept Mn(2+).</text>
</comment>
<protein>
    <recommendedName>
        <fullName evidence="6">Acetate kinase</fullName>
        <ecNumber evidence="6">2.7.2.1</ecNumber>
    </recommendedName>
    <alternativeName>
        <fullName evidence="6">Acetokinase</fullName>
    </alternativeName>
</protein>
<evidence type="ECO:0000256" key="7">
    <source>
        <dbReference type="RuleBase" id="RU003835"/>
    </source>
</evidence>
<comment type="caution">
    <text evidence="6">Lacks conserved residue(s) required for the propagation of feature annotation.</text>
</comment>
<evidence type="ECO:0000256" key="4">
    <source>
        <dbReference type="ARBA" id="ARBA00022777"/>
    </source>
</evidence>
<feature type="binding site" evidence="6">
    <location>
        <position position="7"/>
    </location>
    <ligand>
        <name>Mg(2+)</name>
        <dbReference type="ChEBI" id="CHEBI:18420"/>
    </ligand>
</feature>
<dbReference type="GO" id="GO:0005524">
    <property type="term" value="F:ATP binding"/>
    <property type="evidence" value="ECO:0007669"/>
    <property type="project" value="UniProtKB-KW"/>
</dbReference>
<keyword evidence="3 6" id="KW-0547">Nucleotide-binding</keyword>
<dbReference type="PRINTS" id="PR00471">
    <property type="entry name" value="ACETATEKNASE"/>
</dbReference>
<keyword evidence="2 6" id="KW-0808">Transferase</keyword>
<dbReference type="PANTHER" id="PTHR21060">
    <property type="entry name" value="ACETATE KINASE"/>
    <property type="match status" value="1"/>
</dbReference>
<dbReference type="GO" id="GO:0000287">
    <property type="term" value="F:magnesium ion binding"/>
    <property type="evidence" value="ECO:0007669"/>
    <property type="project" value="UniProtKB-UniRule"/>
</dbReference>
<accession>A0A7V4DG29</accession>
<dbReference type="InterPro" id="IPR000890">
    <property type="entry name" value="Aliphatic_acid_kin_short-chain"/>
</dbReference>
<dbReference type="GO" id="GO:0005737">
    <property type="term" value="C:cytoplasm"/>
    <property type="evidence" value="ECO:0007669"/>
    <property type="project" value="UniProtKB-SubCell"/>
</dbReference>
<dbReference type="InterPro" id="IPR023865">
    <property type="entry name" value="Aliphatic_acid_kinase_CS"/>
</dbReference>
<dbReference type="PROSITE" id="PS01076">
    <property type="entry name" value="ACETATE_KINASE_2"/>
    <property type="match status" value="1"/>
</dbReference>
<reference evidence="8" key="1">
    <citation type="journal article" date="2020" name="mSystems">
        <title>Genome- and Community-Level Interaction Insights into Carbon Utilization and Element Cycling Functions of Hydrothermarchaeota in Hydrothermal Sediment.</title>
        <authorList>
            <person name="Zhou Z."/>
            <person name="Liu Y."/>
            <person name="Xu W."/>
            <person name="Pan J."/>
            <person name="Luo Z.H."/>
            <person name="Li M."/>
        </authorList>
    </citation>
    <scope>NUCLEOTIDE SEQUENCE [LARGE SCALE GENOMIC DNA]</scope>
    <source>
        <strain evidence="8">SpSt-716</strain>
    </source>
</reference>
<dbReference type="Pfam" id="PF00871">
    <property type="entry name" value="Acetate_kinase"/>
    <property type="match status" value="1"/>
</dbReference>
<feature type="site" description="Transition state stabilizer" evidence="6">
    <location>
        <position position="236"/>
    </location>
</feature>
<feature type="site" description="Transition state stabilizer" evidence="6">
    <location>
        <position position="178"/>
    </location>
</feature>
<organism evidence="8">
    <name type="scientific">Candidatus Caldatribacterium californiense</name>
    <dbReference type="NCBI Taxonomy" id="1454726"/>
    <lineage>
        <taxon>Bacteria</taxon>
        <taxon>Pseudomonadati</taxon>
        <taxon>Atribacterota</taxon>
        <taxon>Atribacteria</taxon>
        <taxon>Atribacterales</taxon>
        <taxon>Candidatus Caldatribacteriaceae</taxon>
        <taxon>Candidatus Caldatribacterium</taxon>
    </lineage>
</organism>
<feature type="binding site" evidence="6">
    <location>
        <begin position="326"/>
        <end position="330"/>
    </location>
    <ligand>
        <name>ATP</name>
        <dbReference type="ChEBI" id="CHEBI:30616"/>
    </ligand>
</feature>
<dbReference type="SUPFAM" id="SSF53067">
    <property type="entry name" value="Actin-like ATPase domain"/>
    <property type="match status" value="2"/>
</dbReference>
<dbReference type="UniPathway" id="UPA00340">
    <property type="reaction ID" value="UER00458"/>
</dbReference>
<comment type="similarity">
    <text evidence="1 6 7">Belongs to the acetokinase family.</text>
</comment>
<keyword evidence="5 6" id="KW-0067">ATP-binding</keyword>
<dbReference type="EC" id="2.7.2.1" evidence="6"/>
<dbReference type="GO" id="GO:0006085">
    <property type="term" value="P:acetyl-CoA biosynthetic process"/>
    <property type="evidence" value="ECO:0007669"/>
    <property type="project" value="UniProtKB-UniRule"/>
</dbReference>
<dbReference type="InterPro" id="IPR043129">
    <property type="entry name" value="ATPase_NBD"/>
</dbReference>
<proteinExistence type="inferred from homology"/>
<dbReference type="InterPro" id="IPR004372">
    <property type="entry name" value="Ac/propionate_kinase"/>
</dbReference>
<dbReference type="GO" id="GO:0008776">
    <property type="term" value="F:acetate kinase activity"/>
    <property type="evidence" value="ECO:0007669"/>
    <property type="project" value="UniProtKB-UniRule"/>
</dbReference>
<dbReference type="HAMAP" id="MF_00020">
    <property type="entry name" value="Acetate_kinase"/>
    <property type="match status" value="1"/>
</dbReference>
<dbReference type="AlphaFoldDB" id="A0A7V4DG29"/>
<comment type="caution">
    <text evidence="8">The sequence shown here is derived from an EMBL/GenBank/DDBJ whole genome shotgun (WGS) entry which is preliminary data.</text>
</comment>
<sequence>MRILAVNSGGSSIKYELFEIGEQETSILRGNIKRLYRQDSFLEQTSSSGTLVRNVPNLDHEKGLNLMLEALTESGCLRDLTSLDAIGIKLINGGKRVMETRFIDDEVLAALEDLASVTSVHNPPALLAIEIFRRIVPHIPLVGVFETTFHRSIPQAHRVYGLPWSLSTEYGLEKLGFHGNSYRYIAERIAELSPHHTRVVACHLGSGCSVCAIKDGKSFDISSGFTPQSGVIMSTRPGDFDPQVLLYLVEKAGLQPADLNRILTRESGLLGISGVSGEMWELERAAKEGNAQAQLAIDVFVYQVKKYIGGFAALMGGVESLVFTGGIGENDAYIRESICEGLAFLGIEIDPELNARMVGGKEGKISRSTCEVWVIPTREELMVARETARLIAQKRR</sequence>
<evidence type="ECO:0000256" key="2">
    <source>
        <dbReference type="ARBA" id="ARBA00022679"/>
    </source>
</evidence>